<keyword evidence="2" id="KW-1185">Reference proteome</keyword>
<evidence type="ECO:0000313" key="1">
    <source>
        <dbReference type="EMBL" id="MFC3935485.1"/>
    </source>
</evidence>
<feature type="non-terminal residue" evidence="1">
    <location>
        <position position="1"/>
    </location>
</feature>
<comment type="caution">
    <text evidence="1">The sequence shown here is derived from an EMBL/GenBank/DDBJ whole genome shotgun (WGS) entry which is preliminary data.</text>
</comment>
<dbReference type="RefSeq" id="WP_377807513.1">
    <property type="nucleotide sequence ID" value="NZ_JBHSAJ010000033.1"/>
</dbReference>
<dbReference type="EMBL" id="JBHSAJ010000033">
    <property type="protein sequence ID" value="MFC3935485.1"/>
    <property type="molecule type" value="Genomic_DNA"/>
</dbReference>
<proteinExistence type="predicted"/>
<evidence type="ECO:0000313" key="2">
    <source>
        <dbReference type="Proteomes" id="UP001595693"/>
    </source>
</evidence>
<reference evidence="2" key="1">
    <citation type="journal article" date="2019" name="Int. J. Syst. Evol. Microbiol.">
        <title>The Global Catalogue of Microorganisms (GCM) 10K type strain sequencing project: providing services to taxonomists for standard genome sequencing and annotation.</title>
        <authorList>
            <consortium name="The Broad Institute Genomics Platform"/>
            <consortium name="The Broad Institute Genome Sequencing Center for Infectious Disease"/>
            <person name="Wu L."/>
            <person name="Ma J."/>
        </authorList>
    </citation>
    <scope>NUCLEOTIDE SEQUENCE [LARGE SCALE GENOMIC DNA]</scope>
    <source>
        <strain evidence="2">CCUG 2113</strain>
    </source>
</reference>
<name>A0ABV8DBT9_9BURK</name>
<gene>
    <name evidence="1" type="ORF">ACFOW3_12745</name>
</gene>
<sequence length="65" mass="7027">LAGSAHRWVELYAGEVQRKTTESQTNCPSIGNNGLGTSVADFVMSEKIALKQGDLEENPAAHLER</sequence>
<organism evidence="1 2">
    <name type="scientific">Acidovorax facilis</name>
    <dbReference type="NCBI Taxonomy" id="12917"/>
    <lineage>
        <taxon>Bacteria</taxon>
        <taxon>Pseudomonadati</taxon>
        <taxon>Pseudomonadota</taxon>
        <taxon>Betaproteobacteria</taxon>
        <taxon>Burkholderiales</taxon>
        <taxon>Comamonadaceae</taxon>
        <taxon>Acidovorax</taxon>
    </lineage>
</organism>
<protein>
    <submittedName>
        <fullName evidence="1">Uncharacterized protein</fullName>
    </submittedName>
</protein>
<dbReference type="Proteomes" id="UP001595693">
    <property type="component" value="Unassembled WGS sequence"/>
</dbReference>
<accession>A0ABV8DBT9</accession>